<dbReference type="Proteomes" id="UP000269221">
    <property type="component" value="Unassembled WGS sequence"/>
</dbReference>
<dbReference type="AlphaFoldDB" id="A0A3M0L5W5"/>
<protein>
    <submittedName>
        <fullName evidence="1">Uncharacterized protein</fullName>
    </submittedName>
</protein>
<evidence type="ECO:0000313" key="2">
    <source>
        <dbReference type="Proteomes" id="UP000269221"/>
    </source>
</evidence>
<name>A0A3M0L5W5_HIRRU</name>
<keyword evidence="2" id="KW-1185">Reference proteome</keyword>
<comment type="caution">
    <text evidence="1">The sequence shown here is derived from an EMBL/GenBank/DDBJ whole genome shotgun (WGS) entry which is preliminary data.</text>
</comment>
<sequence>MGKAHGNCRNWMRHAYFQGGFGMQLPAQSWLINVTKHIIEPGFQPGVVEVGLEGKDQPLTAPLPRRSFTLLGRYEHTTHQAIVISLLNLQVEQPWNKPVVK</sequence>
<dbReference type="EMBL" id="QRBI01000096">
    <property type="protein sequence ID" value="RMC18380.1"/>
    <property type="molecule type" value="Genomic_DNA"/>
</dbReference>
<evidence type="ECO:0000313" key="1">
    <source>
        <dbReference type="EMBL" id="RMC18380.1"/>
    </source>
</evidence>
<proteinExistence type="predicted"/>
<reference evidence="1 2" key="1">
    <citation type="submission" date="2018-07" db="EMBL/GenBank/DDBJ databases">
        <title>A high quality draft genome assembly of the barn swallow (H. rustica rustica).</title>
        <authorList>
            <person name="Formenti G."/>
            <person name="Chiara M."/>
            <person name="Poveda L."/>
            <person name="Francoijs K.-J."/>
            <person name="Bonisoli-Alquati A."/>
            <person name="Canova L."/>
            <person name="Gianfranceschi L."/>
            <person name="Horner D.S."/>
            <person name="Saino N."/>
        </authorList>
    </citation>
    <scope>NUCLEOTIDE SEQUENCE [LARGE SCALE GENOMIC DNA]</scope>
    <source>
        <strain evidence="1">Chelidonia</strain>
        <tissue evidence="1">Blood</tissue>
    </source>
</reference>
<organism evidence="1 2">
    <name type="scientific">Hirundo rustica rustica</name>
    <dbReference type="NCBI Taxonomy" id="333673"/>
    <lineage>
        <taxon>Eukaryota</taxon>
        <taxon>Metazoa</taxon>
        <taxon>Chordata</taxon>
        <taxon>Craniata</taxon>
        <taxon>Vertebrata</taxon>
        <taxon>Euteleostomi</taxon>
        <taxon>Archelosauria</taxon>
        <taxon>Archosauria</taxon>
        <taxon>Dinosauria</taxon>
        <taxon>Saurischia</taxon>
        <taxon>Theropoda</taxon>
        <taxon>Coelurosauria</taxon>
        <taxon>Aves</taxon>
        <taxon>Neognathae</taxon>
        <taxon>Neoaves</taxon>
        <taxon>Telluraves</taxon>
        <taxon>Australaves</taxon>
        <taxon>Passeriformes</taxon>
        <taxon>Sylvioidea</taxon>
        <taxon>Hirundinidae</taxon>
        <taxon>Hirundo</taxon>
    </lineage>
</organism>
<gene>
    <name evidence="1" type="ORF">DUI87_04266</name>
</gene>
<accession>A0A3M0L5W5</accession>